<sequence>MDCVIYIRWSSAEQAKGSSLERQRQDCRQHAADNGWRVVDELVDDGISAFKGEHASTGALGSFVASVEAGRFPDGVILLCEKIDRLSRQEPGKVFLWMMNLTEAGVVVATVDGSRRYSKGNFDMASIIEVVVKAQLSHEESDKKSQRLAAAWAAKRRRLNAGEKFVMTRRAPAWLEVVGTPPVFIPIPARAEIVRRIFEDTVAGLGKQHIARNLNLEGVPTFGRAEAWHASYVQKILRNPAVIGELHTARKARGTKRSMTGEVVLDYYPVIVDADLHRRAMNAMRERSRTSTGRGRKLVNLFSGLARCEACSSKMTFRGKGRKQRADGSWVNEDYLVCDGYQRGRGCENGVHYNYAIWERGILDPIIYEALHEDHAASQSEVRDLEIEVARLERVWDLAKARAESALRIAIESGRHEAQAAWAEMAEGVDRAQSALDEARERLLELVHTPSREEQWARINRLRESLHDEDEDLRFEARSKIRSAVHALVTQLSFHGPKIIGVTMTVADEWSVVIDYNDIQGDTEWIRGRIDPIRETPQGK</sequence>
<dbReference type="GeneID" id="69695686"/>
<dbReference type="InterPro" id="IPR011109">
    <property type="entry name" value="DNA_bind_recombinase_dom"/>
</dbReference>
<dbReference type="GO" id="GO:0000150">
    <property type="term" value="F:DNA strand exchange activity"/>
    <property type="evidence" value="ECO:0007669"/>
    <property type="project" value="InterPro"/>
</dbReference>
<name>A0A5P6N7F4_9SPHN</name>
<dbReference type="SMART" id="SM00857">
    <property type="entry name" value="Resolvase"/>
    <property type="match status" value="1"/>
</dbReference>
<feature type="domain" description="Recombinase" evidence="5">
    <location>
        <begin position="172"/>
        <end position="290"/>
    </location>
</feature>
<dbReference type="Pfam" id="PF00239">
    <property type="entry name" value="Resolvase"/>
    <property type="match status" value="1"/>
</dbReference>
<dbReference type="GO" id="GO:0003677">
    <property type="term" value="F:DNA binding"/>
    <property type="evidence" value="ECO:0007669"/>
    <property type="project" value="UniProtKB-KW"/>
</dbReference>
<evidence type="ECO:0000313" key="7">
    <source>
        <dbReference type="Proteomes" id="UP000325385"/>
    </source>
</evidence>
<dbReference type="PANTHER" id="PTHR30461">
    <property type="entry name" value="DNA-INVERTASE FROM LAMBDOID PROPHAGE"/>
    <property type="match status" value="1"/>
</dbReference>
<feature type="domain" description="Resolvase/invertase-type recombinase catalytic" evidence="4">
    <location>
        <begin position="2"/>
        <end position="159"/>
    </location>
</feature>
<dbReference type="SUPFAM" id="SSF53041">
    <property type="entry name" value="Resolvase-like"/>
    <property type="match status" value="1"/>
</dbReference>
<evidence type="ECO:0000259" key="5">
    <source>
        <dbReference type="PROSITE" id="PS51737"/>
    </source>
</evidence>
<dbReference type="InterPro" id="IPR050639">
    <property type="entry name" value="SSR_resolvase"/>
</dbReference>
<feature type="coiled-coil region" evidence="3">
    <location>
        <begin position="368"/>
        <end position="402"/>
    </location>
</feature>
<keyword evidence="3" id="KW-0175">Coiled coil</keyword>
<dbReference type="InterPro" id="IPR038109">
    <property type="entry name" value="DNA_bind_recomb_sf"/>
</dbReference>
<evidence type="ECO:0000313" key="6">
    <source>
        <dbReference type="EMBL" id="QFI61860.1"/>
    </source>
</evidence>
<dbReference type="PROSITE" id="PS51736">
    <property type="entry name" value="RECOMBINASES_3"/>
    <property type="match status" value="1"/>
</dbReference>
<dbReference type="InterPro" id="IPR036162">
    <property type="entry name" value="Resolvase-like_N_sf"/>
</dbReference>
<evidence type="ECO:0000256" key="3">
    <source>
        <dbReference type="SAM" id="Coils"/>
    </source>
</evidence>
<dbReference type="RefSeq" id="WP_151884652.1">
    <property type="nucleotide sequence ID" value="NZ_CP032228.1"/>
</dbReference>
<gene>
    <name evidence="6" type="ORF">D0Y83_00110</name>
</gene>
<accession>A0A5P6N7F4</accession>
<protein>
    <submittedName>
        <fullName evidence="6">Uncharacterized protein</fullName>
    </submittedName>
</protein>
<dbReference type="InterPro" id="IPR025827">
    <property type="entry name" value="Zn_ribbon_recom_dom"/>
</dbReference>
<dbReference type="Pfam" id="PF13408">
    <property type="entry name" value="Zn_ribbon_recom"/>
    <property type="match status" value="1"/>
</dbReference>
<dbReference type="EMBL" id="CP032228">
    <property type="protein sequence ID" value="QFI61860.1"/>
    <property type="molecule type" value="Genomic_DNA"/>
</dbReference>
<dbReference type="CDD" id="cd00338">
    <property type="entry name" value="Ser_Recombinase"/>
    <property type="match status" value="1"/>
</dbReference>
<proteinExistence type="predicted"/>
<dbReference type="Gene3D" id="3.40.50.1390">
    <property type="entry name" value="Resolvase, N-terminal catalytic domain"/>
    <property type="match status" value="1"/>
</dbReference>
<keyword evidence="2" id="KW-0233">DNA recombination</keyword>
<keyword evidence="1" id="KW-0238">DNA-binding</keyword>
<dbReference type="Pfam" id="PF07508">
    <property type="entry name" value="Recombinase"/>
    <property type="match status" value="1"/>
</dbReference>
<dbReference type="AlphaFoldDB" id="A0A5P6N7F4"/>
<dbReference type="InterPro" id="IPR006119">
    <property type="entry name" value="Resolv_N"/>
</dbReference>
<reference evidence="7" key="1">
    <citation type="submission" date="2018-09" db="EMBL/GenBank/DDBJ databases">
        <title>Nocardia yunnanensis sp. nov., an actinomycete isolated from a soil sample.</title>
        <authorList>
            <person name="Zhang J."/>
        </authorList>
    </citation>
    <scope>NUCLEOTIDE SEQUENCE [LARGE SCALE GENOMIC DNA]</scope>
    <source>
        <strain evidence="7">21-3</strain>
    </source>
</reference>
<dbReference type="PANTHER" id="PTHR30461:SF2">
    <property type="entry name" value="SERINE RECOMBINASE PINE-RELATED"/>
    <property type="match status" value="1"/>
</dbReference>
<organism evidence="6 7">
    <name type="scientific">Qipengyuania flava</name>
    <dbReference type="NCBI Taxonomy" id="192812"/>
    <lineage>
        <taxon>Bacteria</taxon>
        <taxon>Pseudomonadati</taxon>
        <taxon>Pseudomonadota</taxon>
        <taxon>Alphaproteobacteria</taxon>
        <taxon>Sphingomonadales</taxon>
        <taxon>Erythrobacteraceae</taxon>
        <taxon>Qipengyuania</taxon>
    </lineage>
</organism>
<evidence type="ECO:0000256" key="1">
    <source>
        <dbReference type="ARBA" id="ARBA00023125"/>
    </source>
</evidence>
<evidence type="ECO:0000259" key="4">
    <source>
        <dbReference type="PROSITE" id="PS51736"/>
    </source>
</evidence>
<dbReference type="Gene3D" id="3.90.1750.20">
    <property type="entry name" value="Putative Large Serine Recombinase, Chain B, Domain 2"/>
    <property type="match status" value="1"/>
</dbReference>
<dbReference type="Proteomes" id="UP000325385">
    <property type="component" value="Chromosome"/>
</dbReference>
<dbReference type="PROSITE" id="PS51737">
    <property type="entry name" value="RECOMBINASE_DNA_BIND"/>
    <property type="match status" value="1"/>
</dbReference>
<evidence type="ECO:0000256" key="2">
    <source>
        <dbReference type="ARBA" id="ARBA00023172"/>
    </source>
</evidence>